<feature type="region of interest" description="Disordered" evidence="3">
    <location>
        <begin position="1"/>
        <end position="22"/>
    </location>
</feature>
<dbReference type="GO" id="GO:0005737">
    <property type="term" value="C:cytoplasm"/>
    <property type="evidence" value="ECO:0007669"/>
    <property type="project" value="TreeGrafter"/>
</dbReference>
<evidence type="ECO:0000256" key="2">
    <source>
        <dbReference type="ARBA" id="ARBA00023002"/>
    </source>
</evidence>
<gene>
    <name evidence="5" type="ORF">DNK44_05160</name>
</gene>
<accession>A0A4Q9R7Y7</accession>
<name>A0A4Q9R7Y7_9GAMM</name>
<comment type="caution">
    <text evidence="5">The sequence shown here is derived from an EMBL/GenBank/DDBJ whole genome shotgun (WGS) entry which is preliminary data.</text>
</comment>
<dbReference type="EMBL" id="QJUL01000005">
    <property type="protein sequence ID" value="TBU96147.1"/>
    <property type="molecule type" value="Genomic_DNA"/>
</dbReference>
<dbReference type="InterPro" id="IPR006076">
    <property type="entry name" value="FAD-dep_OxRdtase"/>
</dbReference>
<protein>
    <submittedName>
        <fullName evidence="5">Amino acid dehydrogenase</fullName>
    </submittedName>
</protein>
<dbReference type="NCBIfam" id="NF001933">
    <property type="entry name" value="PRK00711.1"/>
    <property type="match status" value="1"/>
</dbReference>
<evidence type="ECO:0000259" key="4">
    <source>
        <dbReference type="Pfam" id="PF01266"/>
    </source>
</evidence>
<dbReference type="Gene3D" id="3.30.9.10">
    <property type="entry name" value="D-Amino Acid Oxidase, subunit A, domain 2"/>
    <property type="match status" value="1"/>
</dbReference>
<dbReference type="PANTHER" id="PTHR13847:SF280">
    <property type="entry name" value="D-AMINO ACID DEHYDROGENASE"/>
    <property type="match status" value="1"/>
</dbReference>
<dbReference type="GO" id="GO:0005886">
    <property type="term" value="C:plasma membrane"/>
    <property type="evidence" value="ECO:0007669"/>
    <property type="project" value="TreeGrafter"/>
</dbReference>
<dbReference type="GO" id="GO:0055130">
    <property type="term" value="P:D-alanine catabolic process"/>
    <property type="evidence" value="ECO:0007669"/>
    <property type="project" value="TreeGrafter"/>
</dbReference>
<feature type="domain" description="FAD dependent oxidoreductase" evidence="4">
    <location>
        <begin position="25"/>
        <end position="419"/>
    </location>
</feature>
<evidence type="ECO:0000313" key="6">
    <source>
        <dbReference type="Proteomes" id="UP000293172"/>
    </source>
</evidence>
<dbReference type="SUPFAM" id="SSF54373">
    <property type="entry name" value="FAD-linked reductases, C-terminal domain"/>
    <property type="match status" value="1"/>
</dbReference>
<reference evidence="5 6" key="1">
    <citation type="submission" date="2018-06" db="EMBL/GenBank/DDBJ databases">
        <title>Three novel Pseudomonas species isolated from symptomatic oak.</title>
        <authorList>
            <person name="Bueno-Gonzalez V."/>
            <person name="Brady C."/>
        </authorList>
    </citation>
    <scope>NUCLEOTIDE SEQUENCE [LARGE SCALE GENOMIC DNA]</scope>
    <source>
        <strain evidence="5 6">P6B</strain>
    </source>
</reference>
<dbReference type="Pfam" id="PF01266">
    <property type="entry name" value="DAO"/>
    <property type="match status" value="1"/>
</dbReference>
<evidence type="ECO:0000313" key="5">
    <source>
        <dbReference type="EMBL" id="TBU96147.1"/>
    </source>
</evidence>
<dbReference type="SUPFAM" id="SSF51905">
    <property type="entry name" value="FAD/NAD(P)-binding domain"/>
    <property type="match status" value="1"/>
</dbReference>
<dbReference type="OrthoDB" id="18526at2"/>
<evidence type="ECO:0000256" key="1">
    <source>
        <dbReference type="ARBA" id="ARBA00009410"/>
    </source>
</evidence>
<dbReference type="InterPro" id="IPR036188">
    <property type="entry name" value="FAD/NAD-bd_sf"/>
</dbReference>
<sequence length="436" mass="46720">MSAHLQEHACTPRSDGPPGSPGKKRIAIIGAGVIGMSTAYALVRAGHSVVLVDKHSQPGQETSLANGGQLSYRYVSPLPDAGVPLKALRWMLQGADTPLKFRPRLDPRQWRWCLSFLAACRSSVNRENGAHLLRLALYSQQVLGEWRKAGLGGFAWRRNGKLVIYRQAHSFAQAAAKVSEGDEQRVLSAEQCVALEPALSAIATQLAGGIFSASDESADCQLFCQALEQAARASGRYQRIEDCVSAIRHDQGRIQALQLASGGTLEADDFVLAAGNASSMLAAPLGIDLQLYPLKGYSLTLALNDSSRCPDVSVTDFDRKIVYARLGDQLRVAAMVDIGAPDATVDPDRMAALKQQCQQTFPEAGDYQHASEWAGLRPSTAHGKPILGATHLDNFWLNVGHGSLGLTLAAASAQVLTQLIEHRTSPVDLTGLTLTP</sequence>
<comment type="similarity">
    <text evidence="1">Belongs to the DadA oxidoreductase family.</text>
</comment>
<dbReference type="PANTHER" id="PTHR13847">
    <property type="entry name" value="SARCOSINE DEHYDROGENASE-RELATED"/>
    <property type="match status" value="1"/>
</dbReference>
<evidence type="ECO:0000256" key="3">
    <source>
        <dbReference type="SAM" id="MobiDB-lite"/>
    </source>
</evidence>
<dbReference type="AlphaFoldDB" id="A0A4Q9R7Y7"/>
<keyword evidence="2" id="KW-0560">Oxidoreductase</keyword>
<dbReference type="GO" id="GO:0008718">
    <property type="term" value="F:D-amino-acid dehydrogenase activity"/>
    <property type="evidence" value="ECO:0007669"/>
    <property type="project" value="TreeGrafter"/>
</dbReference>
<dbReference type="Gene3D" id="3.50.50.60">
    <property type="entry name" value="FAD/NAD(P)-binding domain"/>
    <property type="match status" value="2"/>
</dbReference>
<dbReference type="Proteomes" id="UP000293172">
    <property type="component" value="Unassembled WGS sequence"/>
</dbReference>
<proteinExistence type="inferred from homology"/>
<organism evidence="5 6">
    <name type="scientific">Phytopseudomonas dryadis</name>
    <dbReference type="NCBI Taxonomy" id="2487520"/>
    <lineage>
        <taxon>Bacteria</taxon>
        <taxon>Pseudomonadati</taxon>
        <taxon>Pseudomonadota</taxon>
        <taxon>Gammaproteobacteria</taxon>
        <taxon>Pseudomonadales</taxon>
        <taxon>Pseudomonadaceae</taxon>
        <taxon>Phytopseudomonas</taxon>
    </lineage>
</organism>
<dbReference type="RefSeq" id="WP_131197479.1">
    <property type="nucleotide sequence ID" value="NZ_QJUL01000005.1"/>
</dbReference>